<dbReference type="Pfam" id="PF00877">
    <property type="entry name" value="NLPC_P60"/>
    <property type="match status" value="1"/>
</dbReference>
<protein>
    <submittedName>
        <fullName evidence="6">C40 family peptidase</fullName>
    </submittedName>
</protein>
<dbReference type="SUPFAM" id="SSF54001">
    <property type="entry name" value="Cysteine proteinases"/>
    <property type="match status" value="1"/>
</dbReference>
<evidence type="ECO:0000256" key="3">
    <source>
        <dbReference type="ARBA" id="ARBA00022801"/>
    </source>
</evidence>
<dbReference type="Proteomes" id="UP001595752">
    <property type="component" value="Unassembled WGS sequence"/>
</dbReference>
<dbReference type="InterPro" id="IPR038765">
    <property type="entry name" value="Papain-like_cys_pep_sf"/>
</dbReference>
<evidence type="ECO:0000313" key="6">
    <source>
        <dbReference type="EMBL" id="MFC3885451.1"/>
    </source>
</evidence>
<name>A0ABV8B7U5_9BACI</name>
<organism evidence="6 7">
    <name type="scientific">Bacillus songklensis</name>
    <dbReference type="NCBI Taxonomy" id="1069116"/>
    <lineage>
        <taxon>Bacteria</taxon>
        <taxon>Bacillati</taxon>
        <taxon>Bacillota</taxon>
        <taxon>Bacilli</taxon>
        <taxon>Bacillales</taxon>
        <taxon>Bacillaceae</taxon>
        <taxon>Bacillus</taxon>
    </lineage>
</organism>
<keyword evidence="7" id="KW-1185">Reference proteome</keyword>
<gene>
    <name evidence="6" type="ORF">ACFOU2_18985</name>
</gene>
<evidence type="ECO:0000256" key="1">
    <source>
        <dbReference type="ARBA" id="ARBA00007074"/>
    </source>
</evidence>
<keyword evidence="4" id="KW-0788">Thiol protease</keyword>
<proteinExistence type="inferred from homology"/>
<comment type="similarity">
    <text evidence="1">Belongs to the peptidase C40 family.</text>
</comment>
<keyword evidence="2" id="KW-0645">Protease</keyword>
<evidence type="ECO:0000259" key="5">
    <source>
        <dbReference type="Pfam" id="PF00877"/>
    </source>
</evidence>
<dbReference type="InterPro" id="IPR000064">
    <property type="entry name" value="NLP_P60_dom"/>
</dbReference>
<reference evidence="7" key="1">
    <citation type="journal article" date="2019" name="Int. J. Syst. Evol. Microbiol.">
        <title>The Global Catalogue of Microorganisms (GCM) 10K type strain sequencing project: providing services to taxonomists for standard genome sequencing and annotation.</title>
        <authorList>
            <consortium name="The Broad Institute Genomics Platform"/>
            <consortium name="The Broad Institute Genome Sequencing Center for Infectious Disease"/>
            <person name="Wu L."/>
            <person name="Ma J."/>
        </authorList>
    </citation>
    <scope>NUCLEOTIDE SEQUENCE [LARGE SCALE GENOMIC DNA]</scope>
    <source>
        <strain evidence="7">CCUG 61889</strain>
    </source>
</reference>
<dbReference type="RefSeq" id="WP_377918658.1">
    <property type="nucleotide sequence ID" value="NZ_JBHRZT010000072.1"/>
</dbReference>
<accession>A0ABV8B7U5</accession>
<evidence type="ECO:0000313" key="7">
    <source>
        <dbReference type="Proteomes" id="UP001595752"/>
    </source>
</evidence>
<dbReference type="EMBL" id="JBHRZT010000072">
    <property type="protein sequence ID" value="MFC3885451.1"/>
    <property type="molecule type" value="Genomic_DNA"/>
</dbReference>
<feature type="domain" description="NlpC/P60" evidence="5">
    <location>
        <begin position="3"/>
        <end position="47"/>
    </location>
</feature>
<sequence length="61" mass="6737">MKDHYKAGKAVAKKDIREGDLVFFNTNGKGVSFVGISLGSVQSLNTKYWKNSYVGAKRVLN</sequence>
<comment type="caution">
    <text evidence="6">The sequence shown here is derived from an EMBL/GenBank/DDBJ whole genome shotgun (WGS) entry which is preliminary data.</text>
</comment>
<keyword evidence="3" id="KW-0378">Hydrolase</keyword>
<evidence type="ECO:0000256" key="4">
    <source>
        <dbReference type="ARBA" id="ARBA00022807"/>
    </source>
</evidence>
<evidence type="ECO:0000256" key="2">
    <source>
        <dbReference type="ARBA" id="ARBA00022670"/>
    </source>
</evidence>
<dbReference type="Gene3D" id="3.90.1720.10">
    <property type="entry name" value="endopeptidase domain like (from Nostoc punctiforme)"/>
    <property type="match status" value="1"/>
</dbReference>